<dbReference type="OMA" id="AILEVWC"/>
<organism evidence="1 2">
    <name type="scientific">Punctularia strigosozonata (strain HHB-11173)</name>
    <name type="common">White-rot fungus</name>
    <dbReference type="NCBI Taxonomy" id="741275"/>
    <lineage>
        <taxon>Eukaryota</taxon>
        <taxon>Fungi</taxon>
        <taxon>Dikarya</taxon>
        <taxon>Basidiomycota</taxon>
        <taxon>Agaricomycotina</taxon>
        <taxon>Agaricomycetes</taxon>
        <taxon>Corticiales</taxon>
        <taxon>Punctulariaceae</taxon>
        <taxon>Punctularia</taxon>
    </lineage>
</organism>
<sequence length="195" mass="21741">LRGFRIPGKAEAIIVALFADNTTVYLSAEDKYSDLLDILDGWCRASRAKFNKGKTEIIPIGTGEFRERVWQTRKMDASTVEMIPQDVRILKDGEAAKLLGTWIGNGIDEAGVWSDTADKVKRNLDRWNAAKPTLQGKALVVQMVVGGLTQYKTRVQGMPNSILEDLNKMICNFIWGEGRASLIVMAELQRPKEEG</sequence>
<evidence type="ECO:0008006" key="3">
    <source>
        <dbReference type="Google" id="ProtNLM"/>
    </source>
</evidence>
<keyword evidence="2" id="KW-1185">Reference proteome</keyword>
<dbReference type="eggNOG" id="ENOG502SCY7">
    <property type="taxonomic scope" value="Eukaryota"/>
</dbReference>
<reference evidence="2" key="1">
    <citation type="journal article" date="2012" name="Science">
        <title>The Paleozoic origin of enzymatic lignin decomposition reconstructed from 31 fungal genomes.</title>
        <authorList>
            <person name="Floudas D."/>
            <person name="Binder M."/>
            <person name="Riley R."/>
            <person name="Barry K."/>
            <person name="Blanchette R.A."/>
            <person name="Henrissat B."/>
            <person name="Martinez A.T."/>
            <person name="Otillar R."/>
            <person name="Spatafora J.W."/>
            <person name="Yadav J.S."/>
            <person name="Aerts A."/>
            <person name="Benoit I."/>
            <person name="Boyd A."/>
            <person name="Carlson A."/>
            <person name="Copeland A."/>
            <person name="Coutinho P.M."/>
            <person name="de Vries R.P."/>
            <person name="Ferreira P."/>
            <person name="Findley K."/>
            <person name="Foster B."/>
            <person name="Gaskell J."/>
            <person name="Glotzer D."/>
            <person name="Gorecki P."/>
            <person name="Heitman J."/>
            <person name="Hesse C."/>
            <person name="Hori C."/>
            <person name="Igarashi K."/>
            <person name="Jurgens J.A."/>
            <person name="Kallen N."/>
            <person name="Kersten P."/>
            <person name="Kohler A."/>
            <person name="Kuees U."/>
            <person name="Kumar T.K.A."/>
            <person name="Kuo A."/>
            <person name="LaButti K."/>
            <person name="Larrondo L.F."/>
            <person name="Lindquist E."/>
            <person name="Ling A."/>
            <person name="Lombard V."/>
            <person name="Lucas S."/>
            <person name="Lundell T."/>
            <person name="Martin R."/>
            <person name="McLaughlin D.J."/>
            <person name="Morgenstern I."/>
            <person name="Morin E."/>
            <person name="Murat C."/>
            <person name="Nagy L.G."/>
            <person name="Nolan M."/>
            <person name="Ohm R.A."/>
            <person name="Patyshakuliyeva A."/>
            <person name="Rokas A."/>
            <person name="Ruiz-Duenas F.J."/>
            <person name="Sabat G."/>
            <person name="Salamov A."/>
            <person name="Samejima M."/>
            <person name="Schmutz J."/>
            <person name="Slot J.C."/>
            <person name="St John F."/>
            <person name="Stenlid J."/>
            <person name="Sun H."/>
            <person name="Sun S."/>
            <person name="Syed K."/>
            <person name="Tsang A."/>
            <person name="Wiebenga A."/>
            <person name="Young D."/>
            <person name="Pisabarro A."/>
            <person name="Eastwood D.C."/>
            <person name="Martin F."/>
            <person name="Cullen D."/>
            <person name="Grigoriev I.V."/>
            <person name="Hibbett D.S."/>
        </authorList>
    </citation>
    <scope>NUCLEOTIDE SEQUENCE [LARGE SCALE GENOMIC DNA]</scope>
    <source>
        <strain evidence="2">HHB-11173 SS5</strain>
    </source>
</reference>
<name>R7S4Y9_PUNST</name>
<evidence type="ECO:0000313" key="2">
    <source>
        <dbReference type="Proteomes" id="UP000054196"/>
    </source>
</evidence>
<dbReference type="Proteomes" id="UP000054196">
    <property type="component" value="Unassembled WGS sequence"/>
</dbReference>
<dbReference type="GeneID" id="18882318"/>
<feature type="non-terminal residue" evidence="1">
    <location>
        <position position="195"/>
    </location>
</feature>
<dbReference type="OrthoDB" id="2205812at2759"/>
<feature type="non-terminal residue" evidence="1">
    <location>
        <position position="1"/>
    </location>
</feature>
<accession>R7S4Y9</accession>
<evidence type="ECO:0000313" key="1">
    <source>
        <dbReference type="EMBL" id="EIN04892.1"/>
    </source>
</evidence>
<dbReference type="HOGENOM" id="CLU_077575_1_0_1"/>
<gene>
    <name evidence="1" type="ORF">PUNSTDRAFT_37950</name>
</gene>
<dbReference type="RefSeq" id="XP_007387815.1">
    <property type="nucleotide sequence ID" value="XM_007387753.1"/>
</dbReference>
<dbReference type="AlphaFoldDB" id="R7S4Y9"/>
<proteinExistence type="predicted"/>
<protein>
    <recommendedName>
        <fullName evidence="3">Reverse transcriptase domain-containing protein</fullName>
    </recommendedName>
</protein>
<dbReference type="KEGG" id="psq:PUNSTDRAFT_37950"/>
<dbReference type="EMBL" id="JH687552">
    <property type="protein sequence ID" value="EIN04892.1"/>
    <property type="molecule type" value="Genomic_DNA"/>
</dbReference>